<dbReference type="AlphaFoldDB" id="A0A8R7P2Z3"/>
<organism evidence="1 2">
    <name type="scientific">Triticum urartu</name>
    <name type="common">Red wild einkorn</name>
    <name type="synonym">Crithodium urartu</name>
    <dbReference type="NCBI Taxonomy" id="4572"/>
    <lineage>
        <taxon>Eukaryota</taxon>
        <taxon>Viridiplantae</taxon>
        <taxon>Streptophyta</taxon>
        <taxon>Embryophyta</taxon>
        <taxon>Tracheophyta</taxon>
        <taxon>Spermatophyta</taxon>
        <taxon>Magnoliopsida</taxon>
        <taxon>Liliopsida</taxon>
        <taxon>Poales</taxon>
        <taxon>Poaceae</taxon>
        <taxon>BOP clade</taxon>
        <taxon>Pooideae</taxon>
        <taxon>Triticodae</taxon>
        <taxon>Triticeae</taxon>
        <taxon>Triticinae</taxon>
        <taxon>Triticum</taxon>
    </lineage>
</organism>
<accession>A0A8R7P2Z3</accession>
<dbReference type="Proteomes" id="UP000015106">
    <property type="component" value="Chromosome 1"/>
</dbReference>
<keyword evidence="2" id="KW-1185">Reference proteome</keyword>
<reference evidence="1" key="2">
    <citation type="submission" date="2018-03" db="EMBL/GenBank/DDBJ databases">
        <title>The Triticum urartu genome reveals the dynamic nature of wheat genome evolution.</title>
        <authorList>
            <person name="Ling H."/>
            <person name="Ma B."/>
            <person name="Shi X."/>
            <person name="Liu H."/>
            <person name="Dong L."/>
            <person name="Sun H."/>
            <person name="Cao Y."/>
            <person name="Gao Q."/>
            <person name="Zheng S."/>
            <person name="Li Y."/>
            <person name="Yu Y."/>
            <person name="Du H."/>
            <person name="Qi M."/>
            <person name="Li Y."/>
            <person name="Yu H."/>
            <person name="Cui Y."/>
            <person name="Wang N."/>
            <person name="Chen C."/>
            <person name="Wu H."/>
            <person name="Zhao Y."/>
            <person name="Zhang J."/>
            <person name="Li Y."/>
            <person name="Zhou W."/>
            <person name="Zhang B."/>
            <person name="Hu W."/>
            <person name="Eijk M."/>
            <person name="Tang J."/>
            <person name="Witsenboer H."/>
            <person name="Zhao S."/>
            <person name="Li Z."/>
            <person name="Zhang A."/>
            <person name="Wang D."/>
            <person name="Liang C."/>
        </authorList>
    </citation>
    <scope>NUCLEOTIDE SEQUENCE [LARGE SCALE GENOMIC DNA]</scope>
    <source>
        <strain evidence="1">cv. G1812</strain>
    </source>
</reference>
<evidence type="ECO:0000313" key="2">
    <source>
        <dbReference type="Proteomes" id="UP000015106"/>
    </source>
</evidence>
<name>A0A8R7P2Z3_TRIUA</name>
<evidence type="ECO:0000313" key="1">
    <source>
        <dbReference type="EnsemblPlants" id="TuG1812G0100003920.01.T01"/>
    </source>
</evidence>
<reference evidence="2" key="1">
    <citation type="journal article" date="2013" name="Nature">
        <title>Draft genome of the wheat A-genome progenitor Triticum urartu.</title>
        <authorList>
            <person name="Ling H.Q."/>
            <person name="Zhao S."/>
            <person name="Liu D."/>
            <person name="Wang J."/>
            <person name="Sun H."/>
            <person name="Zhang C."/>
            <person name="Fan H."/>
            <person name="Li D."/>
            <person name="Dong L."/>
            <person name="Tao Y."/>
            <person name="Gao C."/>
            <person name="Wu H."/>
            <person name="Li Y."/>
            <person name="Cui Y."/>
            <person name="Guo X."/>
            <person name="Zheng S."/>
            <person name="Wang B."/>
            <person name="Yu K."/>
            <person name="Liang Q."/>
            <person name="Yang W."/>
            <person name="Lou X."/>
            <person name="Chen J."/>
            <person name="Feng M."/>
            <person name="Jian J."/>
            <person name="Zhang X."/>
            <person name="Luo G."/>
            <person name="Jiang Y."/>
            <person name="Liu J."/>
            <person name="Wang Z."/>
            <person name="Sha Y."/>
            <person name="Zhang B."/>
            <person name="Wu H."/>
            <person name="Tang D."/>
            <person name="Shen Q."/>
            <person name="Xue P."/>
            <person name="Zou S."/>
            <person name="Wang X."/>
            <person name="Liu X."/>
            <person name="Wang F."/>
            <person name="Yang Y."/>
            <person name="An X."/>
            <person name="Dong Z."/>
            <person name="Zhang K."/>
            <person name="Zhang X."/>
            <person name="Luo M.C."/>
            <person name="Dvorak J."/>
            <person name="Tong Y."/>
            <person name="Wang J."/>
            <person name="Yang H."/>
            <person name="Li Z."/>
            <person name="Wang D."/>
            <person name="Zhang A."/>
            <person name="Wang J."/>
        </authorList>
    </citation>
    <scope>NUCLEOTIDE SEQUENCE</scope>
    <source>
        <strain evidence="2">cv. G1812</strain>
    </source>
</reference>
<sequence length="192" mass="20914">MCPHTTVSLQSRALCMFINSYTCTWHALAGSQLLFHFRAGEERCPSMGAAATSANSETAATRVHDGLVGCDGTGYHGESLPPPASDPDGLRRRAAKERIRERILREEVEAMALEFEVRRELMEERASLLARLAGGSETRAAPAVPSLKTAPIDHQVCCSSLLSSRGFHHVDLFHHLTIGICVLFSVCSLDPK</sequence>
<dbReference type="Gramene" id="TuG1812G0100003920.01.T01">
    <property type="protein sequence ID" value="TuG1812G0100003920.01.T01"/>
    <property type="gene ID" value="TuG1812G0100003920.01"/>
</dbReference>
<reference evidence="1" key="3">
    <citation type="submission" date="2022-06" db="UniProtKB">
        <authorList>
            <consortium name="EnsemblPlants"/>
        </authorList>
    </citation>
    <scope>IDENTIFICATION</scope>
</reference>
<dbReference type="EnsemblPlants" id="TuG1812G0100003920.01.T01">
    <property type="protein sequence ID" value="TuG1812G0100003920.01.T01"/>
    <property type="gene ID" value="TuG1812G0100003920.01"/>
</dbReference>
<proteinExistence type="predicted"/>
<protein>
    <submittedName>
        <fullName evidence="1">Uncharacterized protein</fullName>
    </submittedName>
</protein>